<reference evidence="3" key="1">
    <citation type="journal article" date="2019" name="Int. J. Syst. Evol. Microbiol.">
        <title>The Global Catalogue of Microorganisms (GCM) 10K type strain sequencing project: providing services to taxonomists for standard genome sequencing and annotation.</title>
        <authorList>
            <consortium name="The Broad Institute Genomics Platform"/>
            <consortium name="The Broad Institute Genome Sequencing Center for Infectious Disease"/>
            <person name="Wu L."/>
            <person name="Ma J."/>
        </authorList>
    </citation>
    <scope>NUCLEOTIDE SEQUENCE [LARGE SCALE GENOMIC DNA]</scope>
    <source>
        <strain evidence="3">KCTC 52039</strain>
    </source>
</reference>
<dbReference type="EMBL" id="JBHRTO010000001">
    <property type="protein sequence ID" value="MFC3182202.1"/>
    <property type="molecule type" value="Genomic_DNA"/>
</dbReference>
<evidence type="ECO:0000256" key="1">
    <source>
        <dbReference type="SAM" id="Phobius"/>
    </source>
</evidence>
<name>A0ABV7J487_9RHOB</name>
<evidence type="ECO:0000313" key="2">
    <source>
        <dbReference type="EMBL" id="MFC3182202.1"/>
    </source>
</evidence>
<gene>
    <name evidence="2" type="ORF">ACFOGH_14460</name>
</gene>
<comment type="caution">
    <text evidence="2">The sequence shown here is derived from an EMBL/GenBank/DDBJ whole genome shotgun (WGS) entry which is preliminary data.</text>
</comment>
<evidence type="ECO:0000313" key="3">
    <source>
        <dbReference type="Proteomes" id="UP001595547"/>
    </source>
</evidence>
<keyword evidence="1" id="KW-1133">Transmembrane helix</keyword>
<accession>A0ABV7J487</accession>
<proteinExistence type="predicted"/>
<protein>
    <submittedName>
        <fullName evidence="2">NfeD family protein</fullName>
    </submittedName>
</protein>
<sequence length="88" mass="9354">MWDVWWVWIAGGFALGVAEVLLPGFIFLGFAAGAVLTGVLLGIGLSVSLPLTLLVFALLSLASWIALRATVGVKTGQVKLWDKDINDN</sequence>
<keyword evidence="1" id="KW-0472">Membrane</keyword>
<keyword evidence="1" id="KW-0812">Transmembrane</keyword>
<feature type="transmembrane region" description="Helical" evidence="1">
    <location>
        <begin position="39"/>
        <end position="67"/>
    </location>
</feature>
<keyword evidence="3" id="KW-1185">Reference proteome</keyword>
<dbReference type="RefSeq" id="WP_380073783.1">
    <property type="nucleotide sequence ID" value="NZ_JBHRTO010000001.1"/>
</dbReference>
<dbReference type="Proteomes" id="UP001595547">
    <property type="component" value="Unassembled WGS sequence"/>
</dbReference>
<feature type="transmembrane region" description="Helical" evidence="1">
    <location>
        <begin position="6"/>
        <end position="32"/>
    </location>
</feature>
<organism evidence="2 3">
    <name type="scientific">Cypionkella sinensis</name>
    <dbReference type="NCBI Taxonomy" id="1756043"/>
    <lineage>
        <taxon>Bacteria</taxon>
        <taxon>Pseudomonadati</taxon>
        <taxon>Pseudomonadota</taxon>
        <taxon>Alphaproteobacteria</taxon>
        <taxon>Rhodobacterales</taxon>
        <taxon>Paracoccaceae</taxon>
        <taxon>Cypionkella</taxon>
    </lineage>
</organism>